<name>A0A0K1QBJ4_9BACT</name>
<dbReference type="AlphaFoldDB" id="A0A0K1QBJ4"/>
<accession>A0A0K1QBJ4</accession>
<feature type="compositionally biased region" description="Polar residues" evidence="1">
    <location>
        <begin position="22"/>
        <end position="37"/>
    </location>
</feature>
<feature type="compositionally biased region" description="Polar residues" evidence="1">
    <location>
        <begin position="1"/>
        <end position="14"/>
    </location>
</feature>
<sequence length="257" mass="27046">MTTSGVQSNFSETSRNTRDGETPQTSQAATKAPTSAPDSGLGGPGGSESTGFYIENDDKARARTLWEREMGGTTDSFIAAIAAELTVVGDIGWSAGYKAGKRTGTENEGERTRDVIRIAREMVAAHKAGGCMPGSAKWIDLERALEGRLCSACNGTGRVTYVAMGETCTGDCSACAPPATPPVELRVHSLKSGTLLVVGGDPSRSFRYVHNDFLRDGATGEDPEELACKLESLARFVRDAARDLSKPPRGVAEGAKP</sequence>
<protein>
    <submittedName>
        <fullName evidence="2">Uncharacterized protein</fullName>
    </submittedName>
</protein>
<reference evidence="2 3" key="1">
    <citation type="submission" date="2015-08" db="EMBL/GenBank/DDBJ databases">
        <authorList>
            <person name="Babu N.S."/>
            <person name="Beckwith C.J."/>
            <person name="Beseler K.G."/>
            <person name="Brison A."/>
            <person name="Carone J.V."/>
            <person name="Caskin T.P."/>
            <person name="Diamond M."/>
            <person name="Durham M.E."/>
            <person name="Foxe J.M."/>
            <person name="Go M."/>
            <person name="Henderson B.A."/>
            <person name="Jones I.B."/>
            <person name="McGettigan J.A."/>
            <person name="Micheletti S.J."/>
            <person name="Nasrallah M.E."/>
            <person name="Ortiz D."/>
            <person name="Piller C.R."/>
            <person name="Privatt S.R."/>
            <person name="Schneider S.L."/>
            <person name="Sharp S."/>
            <person name="Smith T.C."/>
            <person name="Stanton J.D."/>
            <person name="Ullery H.E."/>
            <person name="Wilson R.J."/>
            <person name="Serrano M.G."/>
            <person name="Buck G."/>
            <person name="Lee V."/>
            <person name="Wang Y."/>
            <person name="Carvalho R."/>
            <person name="Voegtly L."/>
            <person name="Shi R."/>
            <person name="Duckworth R."/>
            <person name="Johnson A."/>
            <person name="Loviza R."/>
            <person name="Walstead R."/>
            <person name="Shah Z."/>
            <person name="Kiflezghi M."/>
            <person name="Wade K."/>
            <person name="Ball S.L."/>
            <person name="Bradley K.W."/>
            <person name="Asai D.J."/>
            <person name="Bowman C.A."/>
            <person name="Russell D.A."/>
            <person name="Pope W.H."/>
            <person name="Jacobs-Sera D."/>
            <person name="Hendrix R.W."/>
            <person name="Hatfull G.F."/>
        </authorList>
    </citation>
    <scope>NUCLEOTIDE SEQUENCE [LARGE SCALE GENOMIC DNA]</scope>
    <source>
        <strain evidence="2 3">DSM 27648</strain>
    </source>
</reference>
<dbReference type="Proteomes" id="UP000064967">
    <property type="component" value="Chromosome"/>
</dbReference>
<dbReference type="RefSeq" id="WP_146653969.1">
    <property type="nucleotide sequence ID" value="NZ_CP012333.1"/>
</dbReference>
<dbReference type="KEGG" id="llu:AKJ09_09819"/>
<proteinExistence type="predicted"/>
<dbReference type="STRING" id="1391654.AKJ09_09819"/>
<keyword evidence="3" id="KW-1185">Reference proteome</keyword>
<evidence type="ECO:0000313" key="3">
    <source>
        <dbReference type="Proteomes" id="UP000064967"/>
    </source>
</evidence>
<feature type="region of interest" description="Disordered" evidence="1">
    <location>
        <begin position="1"/>
        <end position="54"/>
    </location>
</feature>
<evidence type="ECO:0000313" key="2">
    <source>
        <dbReference type="EMBL" id="AKV03156.1"/>
    </source>
</evidence>
<dbReference type="EMBL" id="CP012333">
    <property type="protein sequence ID" value="AKV03156.1"/>
    <property type="molecule type" value="Genomic_DNA"/>
</dbReference>
<organism evidence="2 3">
    <name type="scientific">Labilithrix luteola</name>
    <dbReference type="NCBI Taxonomy" id="1391654"/>
    <lineage>
        <taxon>Bacteria</taxon>
        <taxon>Pseudomonadati</taxon>
        <taxon>Myxococcota</taxon>
        <taxon>Polyangia</taxon>
        <taxon>Polyangiales</taxon>
        <taxon>Labilitrichaceae</taxon>
        <taxon>Labilithrix</taxon>
    </lineage>
</organism>
<evidence type="ECO:0000256" key="1">
    <source>
        <dbReference type="SAM" id="MobiDB-lite"/>
    </source>
</evidence>
<gene>
    <name evidence="2" type="ORF">AKJ09_09819</name>
</gene>